<dbReference type="EMBL" id="LNYX01000030">
    <property type="protein sequence ID" value="KTD62064.1"/>
    <property type="molecule type" value="Genomic_DNA"/>
</dbReference>
<accession>A0A0W0YYT5</accession>
<comment type="caution">
    <text evidence="2">The sequence shown here is derived from an EMBL/GenBank/DDBJ whole genome shotgun (WGS) entry which is preliminary data.</text>
</comment>
<feature type="compositionally biased region" description="Basic and acidic residues" evidence="1">
    <location>
        <begin position="1"/>
        <end position="10"/>
    </location>
</feature>
<keyword evidence="3" id="KW-1185">Reference proteome</keyword>
<dbReference type="STRING" id="452.Lspi_1914"/>
<feature type="region of interest" description="Disordered" evidence="1">
    <location>
        <begin position="1"/>
        <end position="24"/>
    </location>
</feature>
<gene>
    <name evidence="2" type="ORF">Lspi_1914</name>
</gene>
<dbReference type="PATRIC" id="fig|452.5.peg.2102"/>
<name>A0A0W0YYT5_LEGSP</name>
<evidence type="ECO:0000313" key="3">
    <source>
        <dbReference type="Proteomes" id="UP000054877"/>
    </source>
</evidence>
<proteinExistence type="predicted"/>
<evidence type="ECO:0000313" key="2">
    <source>
        <dbReference type="EMBL" id="KTD62064.1"/>
    </source>
</evidence>
<sequence length="81" mass="9138">MPMSDLKERSSLLNGQLPDPDKPVHPAIRSILKARFPELQREVVDLGIHGTNLLRFFNGADMRRETLKTCHENEKSAVCAP</sequence>
<organism evidence="2 3">
    <name type="scientific">Legionella spiritensis</name>
    <dbReference type="NCBI Taxonomy" id="452"/>
    <lineage>
        <taxon>Bacteria</taxon>
        <taxon>Pseudomonadati</taxon>
        <taxon>Pseudomonadota</taxon>
        <taxon>Gammaproteobacteria</taxon>
        <taxon>Legionellales</taxon>
        <taxon>Legionellaceae</taxon>
        <taxon>Legionella</taxon>
    </lineage>
</organism>
<dbReference type="Proteomes" id="UP000054877">
    <property type="component" value="Unassembled WGS sequence"/>
</dbReference>
<evidence type="ECO:0000256" key="1">
    <source>
        <dbReference type="SAM" id="MobiDB-lite"/>
    </source>
</evidence>
<dbReference type="RefSeq" id="WP_058483834.1">
    <property type="nucleotide sequence ID" value="NZ_CAAAII010000008.1"/>
</dbReference>
<reference evidence="2 3" key="1">
    <citation type="submission" date="2015-11" db="EMBL/GenBank/DDBJ databases">
        <title>Genomic analysis of 38 Legionella species identifies large and diverse effector repertoires.</title>
        <authorList>
            <person name="Burstein D."/>
            <person name="Amaro F."/>
            <person name="Zusman T."/>
            <person name="Lifshitz Z."/>
            <person name="Cohen O."/>
            <person name="Gilbert J.A."/>
            <person name="Pupko T."/>
            <person name="Shuman H.A."/>
            <person name="Segal G."/>
        </authorList>
    </citation>
    <scope>NUCLEOTIDE SEQUENCE [LARGE SCALE GENOMIC DNA]</scope>
    <source>
        <strain evidence="2 3">Mt.St.Helens-9</strain>
    </source>
</reference>
<protein>
    <submittedName>
        <fullName evidence="2">Uncharacterized protein</fullName>
    </submittedName>
</protein>
<dbReference type="AlphaFoldDB" id="A0A0W0YYT5"/>